<keyword evidence="6" id="KW-0119">Carbohydrate metabolism</keyword>
<evidence type="ECO:0000256" key="8">
    <source>
        <dbReference type="ARBA" id="ARBA00023326"/>
    </source>
</evidence>
<dbReference type="GO" id="GO:0008810">
    <property type="term" value="F:cellulase activity"/>
    <property type="evidence" value="ECO:0007669"/>
    <property type="project" value="UniProtKB-EC"/>
</dbReference>
<keyword evidence="4" id="KW-0378">Hydrolase</keyword>
<dbReference type="Gene3D" id="1.50.10.10">
    <property type="match status" value="1"/>
</dbReference>
<evidence type="ECO:0000256" key="3">
    <source>
        <dbReference type="ARBA" id="ARBA00012601"/>
    </source>
</evidence>
<protein>
    <recommendedName>
        <fullName evidence="3">cellulase</fullName>
        <ecNumber evidence="3">3.2.1.4</ecNumber>
    </recommendedName>
</protein>
<evidence type="ECO:0000313" key="13">
    <source>
        <dbReference type="RefSeq" id="XP_030747551.1"/>
    </source>
</evidence>
<dbReference type="RefSeq" id="XP_030747551.1">
    <property type="nucleotide sequence ID" value="XM_030891691.1"/>
</dbReference>
<dbReference type="KEGG" id="soy:115876022"/>
<evidence type="ECO:0000256" key="2">
    <source>
        <dbReference type="ARBA" id="ARBA00007072"/>
    </source>
</evidence>
<organism evidence="11 13">
    <name type="scientific">Sitophilus oryzae</name>
    <name type="common">Rice weevil</name>
    <name type="synonym">Curculio oryzae</name>
    <dbReference type="NCBI Taxonomy" id="7048"/>
    <lineage>
        <taxon>Eukaryota</taxon>
        <taxon>Metazoa</taxon>
        <taxon>Ecdysozoa</taxon>
        <taxon>Arthropoda</taxon>
        <taxon>Hexapoda</taxon>
        <taxon>Insecta</taxon>
        <taxon>Pterygota</taxon>
        <taxon>Neoptera</taxon>
        <taxon>Endopterygota</taxon>
        <taxon>Coleoptera</taxon>
        <taxon>Polyphaga</taxon>
        <taxon>Cucujiformia</taxon>
        <taxon>Curculionidae</taxon>
        <taxon>Dryophthorinae</taxon>
        <taxon>Sitophilus</taxon>
    </lineage>
</organism>
<dbReference type="InterPro" id="IPR008928">
    <property type="entry name" value="6-hairpin_glycosidase_sf"/>
</dbReference>
<dbReference type="OrthoDB" id="10257085at2759"/>
<proteinExistence type="inferred from homology"/>
<evidence type="ECO:0000259" key="10">
    <source>
        <dbReference type="Pfam" id="PF00759"/>
    </source>
</evidence>
<evidence type="ECO:0000313" key="12">
    <source>
        <dbReference type="RefSeq" id="XP_030747548.1"/>
    </source>
</evidence>
<gene>
    <name evidence="12 13" type="primary">LOC115876022</name>
</gene>
<dbReference type="RefSeq" id="XP_030747548.1">
    <property type="nucleotide sequence ID" value="XM_030891688.1"/>
</dbReference>
<evidence type="ECO:0000256" key="1">
    <source>
        <dbReference type="ARBA" id="ARBA00000966"/>
    </source>
</evidence>
<keyword evidence="5" id="KW-0136">Cellulose degradation</keyword>
<accession>A0A6J2X8N4</accession>
<dbReference type="AlphaFoldDB" id="A0A6J2X8N4"/>
<name>A0A6J2X8N4_SITOR</name>
<dbReference type="Proteomes" id="UP000504635">
    <property type="component" value="Unplaced"/>
</dbReference>
<feature type="chain" id="PRO_5044642830" description="cellulase" evidence="9">
    <location>
        <begin position="20"/>
        <end position="480"/>
    </location>
</feature>
<dbReference type="EC" id="3.2.1.4" evidence="3"/>
<keyword evidence="8" id="KW-0624">Polysaccharide degradation</keyword>
<keyword evidence="11" id="KW-1185">Reference proteome</keyword>
<dbReference type="SUPFAM" id="SSF48208">
    <property type="entry name" value="Six-hairpin glycosidases"/>
    <property type="match status" value="1"/>
</dbReference>
<evidence type="ECO:0000256" key="7">
    <source>
        <dbReference type="ARBA" id="ARBA00023295"/>
    </source>
</evidence>
<evidence type="ECO:0000256" key="5">
    <source>
        <dbReference type="ARBA" id="ARBA00023001"/>
    </source>
</evidence>
<dbReference type="InterPro" id="IPR012341">
    <property type="entry name" value="6hp_glycosidase-like_sf"/>
</dbReference>
<comment type="similarity">
    <text evidence="2">Belongs to the glycosyl hydrolase 9 (cellulase E) family.</text>
</comment>
<dbReference type="PANTHER" id="PTHR22298">
    <property type="entry name" value="ENDO-1,4-BETA-GLUCANASE"/>
    <property type="match status" value="1"/>
</dbReference>
<feature type="domain" description="Glycoside hydrolase family 9" evidence="10">
    <location>
        <begin position="26"/>
        <end position="451"/>
    </location>
</feature>
<comment type="catalytic activity">
    <reaction evidence="1">
        <text>Endohydrolysis of (1-&gt;4)-beta-D-glucosidic linkages in cellulose, lichenin and cereal beta-D-glucans.</text>
        <dbReference type="EC" id="3.2.1.4"/>
    </reaction>
</comment>
<keyword evidence="9" id="KW-0732">Signal</keyword>
<dbReference type="Pfam" id="PF00759">
    <property type="entry name" value="Glyco_hydro_9"/>
    <property type="match status" value="1"/>
</dbReference>
<sequence length="480" mass="54915">MRYYLTVLTIVLKLAICNCENFVPDYKLALKYSVLFFEAQKSGKLPSNNRIPWRGDSGLNDSGDNGEDLSGGYYDGPDFVKFSFPLAYSITVLSWGVILYPDVYKSIGEYESVLDIIKHGTDYFMKCHVSPNELYGQVGDFKTDHKYWGRPEEMNISRPAYKINETNPGTDLAAEVSAALSSASIVFENINKTYTEELLNHSINMYNFAKDYRGLSKDAVPGAKQFYYEIYFYGDNLIWSALWLYRATNNTQYIRDAELWYYDYGLQNLTSHYFYFNDHTLGIRLLLREITNDESYLKAVTDFCDYSIDIGLRTPKGLIFKKKYGVLPLAATTSLICLEASKYENGSFKKYMEFAKSQVDYMLGSTGRSYVVGYGENYPKKPYHVASSCPELPAPCGWEQYYSIDSNPQTVYGALVSGPNITDDYFDLREDSYFEYNVVSLDANAGFQTVLAALIHLEEQYQRIEEETLQVQPLNITHLT</sequence>
<dbReference type="GO" id="GO:0030245">
    <property type="term" value="P:cellulose catabolic process"/>
    <property type="evidence" value="ECO:0007669"/>
    <property type="project" value="UniProtKB-KW"/>
</dbReference>
<evidence type="ECO:0000313" key="11">
    <source>
        <dbReference type="Proteomes" id="UP000504635"/>
    </source>
</evidence>
<evidence type="ECO:0000256" key="4">
    <source>
        <dbReference type="ARBA" id="ARBA00022801"/>
    </source>
</evidence>
<keyword evidence="7" id="KW-0326">Glycosidase</keyword>
<reference evidence="12 13" key="1">
    <citation type="submission" date="2025-04" db="UniProtKB">
        <authorList>
            <consortium name="RefSeq"/>
        </authorList>
    </citation>
    <scope>IDENTIFICATION</scope>
    <source>
        <tissue evidence="12 13">Gonads</tissue>
    </source>
</reference>
<evidence type="ECO:0000256" key="6">
    <source>
        <dbReference type="ARBA" id="ARBA00023277"/>
    </source>
</evidence>
<dbReference type="GeneID" id="115876022"/>
<evidence type="ECO:0000256" key="9">
    <source>
        <dbReference type="SAM" id="SignalP"/>
    </source>
</evidence>
<feature type="signal peptide" evidence="9">
    <location>
        <begin position="1"/>
        <end position="19"/>
    </location>
</feature>
<dbReference type="InterPro" id="IPR001701">
    <property type="entry name" value="Glyco_hydro_9"/>
</dbReference>